<dbReference type="EC" id="3.4.19.12" evidence="3"/>
<dbReference type="EMBL" id="GL988041">
    <property type="protein sequence ID" value="EGS21049.1"/>
    <property type="molecule type" value="Genomic_DNA"/>
</dbReference>
<reference evidence="11 12" key="1">
    <citation type="journal article" date="2011" name="Cell">
        <title>Insight into structure and assembly of the nuclear pore complex by utilizing the genome of a eukaryotic thermophile.</title>
        <authorList>
            <person name="Amlacher S."/>
            <person name="Sarges P."/>
            <person name="Flemming D."/>
            <person name="van Noort V."/>
            <person name="Kunze R."/>
            <person name="Devos D.P."/>
            <person name="Arumugam M."/>
            <person name="Bork P."/>
            <person name="Hurt E."/>
        </authorList>
    </citation>
    <scope>NUCLEOTIDE SEQUENCE [LARGE SCALE GENOMIC DNA]</scope>
    <source>
        <strain evidence="12">DSM 1495 / CBS 144.50 / IMI 039719</strain>
    </source>
</reference>
<keyword evidence="6 11" id="KW-0378">Hydrolase</keyword>
<keyword evidence="12" id="KW-1185">Reference proteome</keyword>
<comment type="similarity">
    <text evidence="2">Belongs to the peptidase C19 family.</text>
</comment>
<organism evidence="12">
    <name type="scientific">Chaetomium thermophilum (strain DSM 1495 / CBS 144.50 / IMI 039719)</name>
    <name type="common">Thermochaetoides thermophila</name>
    <dbReference type="NCBI Taxonomy" id="759272"/>
    <lineage>
        <taxon>Eukaryota</taxon>
        <taxon>Fungi</taxon>
        <taxon>Dikarya</taxon>
        <taxon>Ascomycota</taxon>
        <taxon>Pezizomycotina</taxon>
        <taxon>Sordariomycetes</taxon>
        <taxon>Sordariomycetidae</taxon>
        <taxon>Sordariales</taxon>
        <taxon>Chaetomiaceae</taxon>
        <taxon>Thermochaetoides</taxon>
    </lineage>
</organism>
<feature type="transmembrane region" description="Helical" evidence="9">
    <location>
        <begin position="37"/>
        <end position="58"/>
    </location>
</feature>
<dbReference type="InterPro" id="IPR050164">
    <property type="entry name" value="Peptidase_C19"/>
</dbReference>
<dbReference type="GO" id="GO:0005829">
    <property type="term" value="C:cytosol"/>
    <property type="evidence" value="ECO:0007669"/>
    <property type="project" value="TreeGrafter"/>
</dbReference>
<evidence type="ECO:0000313" key="12">
    <source>
        <dbReference type="Proteomes" id="UP000008066"/>
    </source>
</evidence>
<dbReference type="PANTHER" id="PTHR24006:SF888">
    <property type="entry name" value="UBIQUITIN CARBOXYL-TERMINAL HYDROLASE 30"/>
    <property type="match status" value="1"/>
</dbReference>
<evidence type="ECO:0000256" key="2">
    <source>
        <dbReference type="ARBA" id="ARBA00009085"/>
    </source>
</evidence>
<dbReference type="GO" id="GO:0016579">
    <property type="term" value="P:protein deubiquitination"/>
    <property type="evidence" value="ECO:0007669"/>
    <property type="project" value="InterPro"/>
</dbReference>
<dbReference type="RefSeq" id="XP_006693345.1">
    <property type="nucleotide sequence ID" value="XM_006693282.1"/>
</dbReference>
<feature type="region of interest" description="Disordered" evidence="8">
    <location>
        <begin position="543"/>
        <end position="576"/>
    </location>
</feature>
<dbReference type="PROSITE" id="PS00973">
    <property type="entry name" value="USP_2"/>
    <property type="match status" value="1"/>
</dbReference>
<feature type="compositionally biased region" description="Polar residues" evidence="8">
    <location>
        <begin position="655"/>
        <end position="671"/>
    </location>
</feature>
<dbReference type="Proteomes" id="UP000008066">
    <property type="component" value="Unassembled WGS sequence"/>
</dbReference>
<dbReference type="OrthoDB" id="2020758at2759"/>
<proteinExistence type="inferred from homology"/>
<dbReference type="PANTHER" id="PTHR24006">
    <property type="entry name" value="UBIQUITIN CARBOXYL-TERMINAL HYDROLASE"/>
    <property type="match status" value="1"/>
</dbReference>
<dbReference type="GO" id="GO:0004843">
    <property type="term" value="F:cysteine-type deubiquitinase activity"/>
    <property type="evidence" value="ECO:0007669"/>
    <property type="project" value="UniProtKB-EC"/>
</dbReference>
<keyword evidence="9" id="KW-0472">Membrane</keyword>
<dbReference type="PROSITE" id="PS50235">
    <property type="entry name" value="USP_3"/>
    <property type="match status" value="1"/>
</dbReference>
<evidence type="ECO:0000313" key="11">
    <source>
        <dbReference type="EMBL" id="EGS21049.1"/>
    </source>
</evidence>
<evidence type="ECO:0000256" key="5">
    <source>
        <dbReference type="ARBA" id="ARBA00022786"/>
    </source>
</evidence>
<comment type="catalytic activity">
    <reaction evidence="1">
        <text>Thiol-dependent hydrolysis of ester, thioester, amide, peptide and isopeptide bonds formed by the C-terminal Gly of ubiquitin (a 76-residue protein attached to proteins as an intracellular targeting signal).</text>
        <dbReference type="EC" id="3.4.19.12"/>
    </reaction>
</comment>
<evidence type="ECO:0000256" key="7">
    <source>
        <dbReference type="ARBA" id="ARBA00022807"/>
    </source>
</evidence>
<dbReference type="OMA" id="NRDNSCY"/>
<dbReference type="GeneID" id="18256927"/>
<dbReference type="InterPro" id="IPR038765">
    <property type="entry name" value="Papain-like_cys_pep_sf"/>
</dbReference>
<dbReference type="Gene3D" id="3.90.70.10">
    <property type="entry name" value="Cysteine proteinases"/>
    <property type="match status" value="1"/>
</dbReference>
<keyword evidence="7" id="KW-0788">Thiol protease</keyword>
<keyword evidence="9" id="KW-1133">Transmembrane helix</keyword>
<keyword evidence="5" id="KW-0833">Ubl conjugation pathway</keyword>
<dbReference type="GO" id="GO:0005634">
    <property type="term" value="C:nucleus"/>
    <property type="evidence" value="ECO:0007669"/>
    <property type="project" value="TreeGrafter"/>
</dbReference>
<accession>G0S7U9</accession>
<evidence type="ECO:0000256" key="6">
    <source>
        <dbReference type="ARBA" id="ARBA00022801"/>
    </source>
</evidence>
<evidence type="ECO:0000256" key="4">
    <source>
        <dbReference type="ARBA" id="ARBA00022670"/>
    </source>
</evidence>
<name>G0S7U9_CHATD</name>
<evidence type="ECO:0000256" key="8">
    <source>
        <dbReference type="SAM" id="MobiDB-lite"/>
    </source>
</evidence>
<evidence type="ECO:0000259" key="10">
    <source>
        <dbReference type="PROSITE" id="PS50235"/>
    </source>
</evidence>
<dbReference type="Pfam" id="PF00443">
    <property type="entry name" value="UCH"/>
    <property type="match status" value="1"/>
</dbReference>
<dbReference type="eggNOG" id="KOG1867">
    <property type="taxonomic scope" value="Eukaryota"/>
</dbReference>
<dbReference type="InterPro" id="IPR018200">
    <property type="entry name" value="USP_CS"/>
</dbReference>
<protein>
    <recommendedName>
        <fullName evidence="3">ubiquitinyl hydrolase 1</fullName>
        <ecNumber evidence="3">3.4.19.12</ecNumber>
    </recommendedName>
</protein>
<dbReference type="AlphaFoldDB" id="G0S7U9"/>
<feature type="compositionally biased region" description="Polar residues" evidence="8">
    <location>
        <begin position="272"/>
        <end position="283"/>
    </location>
</feature>
<keyword evidence="4" id="KW-0645">Protease</keyword>
<dbReference type="CDD" id="cd02662">
    <property type="entry name" value="Peptidase_C19F"/>
    <property type="match status" value="1"/>
</dbReference>
<gene>
    <name evidence="11" type="ORF">CTHT_0028890</name>
</gene>
<feature type="region of interest" description="Disordered" evidence="8">
    <location>
        <begin position="256"/>
        <end position="283"/>
    </location>
</feature>
<dbReference type="STRING" id="759272.G0S7U9"/>
<dbReference type="SUPFAM" id="SSF54001">
    <property type="entry name" value="Cysteine proteinases"/>
    <property type="match status" value="1"/>
</dbReference>
<dbReference type="KEGG" id="cthr:CTHT_0028890"/>
<keyword evidence="9" id="KW-0812">Transmembrane</keyword>
<dbReference type="InterPro" id="IPR001394">
    <property type="entry name" value="Peptidase_C19_UCH"/>
</dbReference>
<feature type="domain" description="USP" evidence="10">
    <location>
        <begin position="151"/>
        <end position="633"/>
    </location>
</feature>
<feature type="region of interest" description="Disordered" evidence="8">
    <location>
        <begin position="648"/>
        <end position="692"/>
    </location>
</feature>
<dbReference type="GO" id="GO:0006508">
    <property type="term" value="P:proteolysis"/>
    <property type="evidence" value="ECO:0007669"/>
    <property type="project" value="UniProtKB-KW"/>
</dbReference>
<evidence type="ECO:0000256" key="9">
    <source>
        <dbReference type="SAM" id="Phobius"/>
    </source>
</evidence>
<dbReference type="InterPro" id="IPR028889">
    <property type="entry name" value="USP"/>
</dbReference>
<dbReference type="HOGENOM" id="CLU_008279_6_0_1"/>
<evidence type="ECO:0000256" key="3">
    <source>
        <dbReference type="ARBA" id="ARBA00012759"/>
    </source>
</evidence>
<sequence>MTFTDLSAVQHGPDRRQFTLSNGYHHAFPGQAREKPFAVTVLFSAIIVVAISAVVFAGELPRQLELLLERLLDFILHFIPAWLLFAIDRWANPPSDEDAMRKPLLPASTHVAKREAMWRLLGLDKGRGLLQPVTQSFQLFHRPPDPNAPPPGLVNMDNSCFQNSILQALASLEPLHKYISDVADETKTRRVPPPKTVLSLHQLMSDLTNPDKNGNTFWAPGPLKNMNTWQQQDAQEYYSRLLDEVEKEVVKTGFGRRKDSASLTPSPRRGSSPISQGSDQDSGYFSASSLSTCDWEAGARMPLEGYIAQRVACVQCGYCEGLSITPFNFLTLSLEDFLEHDVRERLDHYTKIEEIEGVECVKCTLLALRDNIKSMQERTPSLPGLSERLQTVEDVLEQETFDDEAIKRCKIPPKKRVTTTKTKQMAIARAPQCLVLHMNRSVFDERTGRLLKNLARVHFPKLLDLGPWCLGSIGPHTMLKKGAPAEQDEEQWPLGPTETMVAGGAPGKSRIQGPLYELRAVVAHHGNHNNGHYVCFRQHPIAPKPKGNGVEKGETPMTSAPDEADQDDDDYPKLDGVKEMFDGETLSLPSEEQEPSNEPEPQWWRFSDEDVRPVSEKMVLDGSNVFMLFYDCIDARSVVKPPLSVISTTDDDVVSTPSLSEGETLDLTNTPTSSAASSSTEMPPHNAASTPATSFISATTSDELLDAANQLDLDNPVVRALLLNKAREFSLGESANGEYPDP</sequence>
<evidence type="ECO:0000256" key="1">
    <source>
        <dbReference type="ARBA" id="ARBA00000707"/>
    </source>
</evidence>